<gene>
    <name evidence="2" type="ORF">Bhyg_06530</name>
</gene>
<dbReference type="OrthoDB" id="8954335at2759"/>
<reference evidence="2" key="1">
    <citation type="submission" date="2022-07" db="EMBL/GenBank/DDBJ databases">
        <authorList>
            <person name="Trinca V."/>
            <person name="Uliana J.V.C."/>
            <person name="Torres T.T."/>
            <person name="Ward R.J."/>
            <person name="Monesi N."/>
        </authorList>
    </citation>
    <scope>NUCLEOTIDE SEQUENCE</scope>
    <source>
        <strain evidence="2">HSMRA1968</strain>
        <tissue evidence="2">Whole embryos</tissue>
    </source>
</reference>
<organism evidence="2 3">
    <name type="scientific">Pseudolycoriella hygida</name>
    <dbReference type="NCBI Taxonomy" id="35572"/>
    <lineage>
        <taxon>Eukaryota</taxon>
        <taxon>Metazoa</taxon>
        <taxon>Ecdysozoa</taxon>
        <taxon>Arthropoda</taxon>
        <taxon>Hexapoda</taxon>
        <taxon>Insecta</taxon>
        <taxon>Pterygota</taxon>
        <taxon>Neoptera</taxon>
        <taxon>Endopterygota</taxon>
        <taxon>Diptera</taxon>
        <taxon>Nematocera</taxon>
        <taxon>Sciaroidea</taxon>
        <taxon>Sciaridae</taxon>
        <taxon>Pseudolycoriella</taxon>
    </lineage>
</organism>
<dbReference type="InterPro" id="IPR027417">
    <property type="entry name" value="P-loop_NTPase"/>
</dbReference>
<dbReference type="Gene3D" id="3.40.50.300">
    <property type="entry name" value="P-loop containing nucleotide triphosphate hydrolases"/>
    <property type="match status" value="1"/>
</dbReference>
<evidence type="ECO:0000313" key="2">
    <source>
        <dbReference type="EMBL" id="KAJ6641590.1"/>
    </source>
</evidence>
<evidence type="ECO:0000259" key="1">
    <source>
        <dbReference type="Pfam" id="PF01926"/>
    </source>
</evidence>
<dbReference type="AlphaFoldDB" id="A0A9Q0S2X5"/>
<dbReference type="GO" id="GO:0005525">
    <property type="term" value="F:GTP binding"/>
    <property type="evidence" value="ECO:0007669"/>
    <property type="project" value="InterPro"/>
</dbReference>
<name>A0A9Q0S2X5_9DIPT</name>
<comment type="caution">
    <text evidence="2">The sequence shown here is derived from an EMBL/GenBank/DDBJ whole genome shotgun (WGS) entry which is preliminary data.</text>
</comment>
<protein>
    <recommendedName>
        <fullName evidence="1">G domain-containing protein</fullName>
    </recommendedName>
</protein>
<dbReference type="InterPro" id="IPR006073">
    <property type="entry name" value="GTP-bd"/>
</dbReference>
<sequence length="250" mass="27210">MGNIPAVMGGIAQMASSAASIVAAANSGGGGSTSGHSGLSQYVEDPILLQQLTGFQQRNAELHAEFVKVAERIKSQGIEDKIESFEDLERLDKIAADALVKLAIRTEPLQMEGRNYGFYGITSSGKSTIINALLGKAVAAVGSGETTIKVQSYPGRNFTLHDMPGRNDETTYFSMQHIAAWKGLTGRFVVILATLKEMSKVFTLLDKLSLKYDIIVNKLDTIVVEERENFKEKIRKEVRDLGLTGVERTL</sequence>
<feature type="non-terminal residue" evidence="2">
    <location>
        <position position="250"/>
    </location>
</feature>
<evidence type="ECO:0000313" key="3">
    <source>
        <dbReference type="Proteomes" id="UP001151699"/>
    </source>
</evidence>
<dbReference type="SUPFAM" id="SSF52540">
    <property type="entry name" value="P-loop containing nucleoside triphosphate hydrolases"/>
    <property type="match status" value="1"/>
</dbReference>
<accession>A0A9Q0S2X5</accession>
<dbReference type="Proteomes" id="UP001151699">
    <property type="component" value="Chromosome B"/>
</dbReference>
<proteinExistence type="predicted"/>
<keyword evidence="3" id="KW-1185">Reference proteome</keyword>
<dbReference type="EMBL" id="WJQU01000002">
    <property type="protein sequence ID" value="KAJ6641590.1"/>
    <property type="molecule type" value="Genomic_DNA"/>
</dbReference>
<feature type="domain" description="G" evidence="1">
    <location>
        <begin position="117"/>
        <end position="186"/>
    </location>
</feature>
<dbReference type="Pfam" id="PF01926">
    <property type="entry name" value="MMR_HSR1"/>
    <property type="match status" value="1"/>
</dbReference>